<accession>A0A7W7YKU6</accession>
<name>A0A7W7YKU6_9BACT</name>
<dbReference type="EMBL" id="JACHIF010000004">
    <property type="protein sequence ID" value="MBB5038053.1"/>
    <property type="molecule type" value="Genomic_DNA"/>
</dbReference>
<dbReference type="Proteomes" id="UP000534294">
    <property type="component" value="Unassembled WGS sequence"/>
</dbReference>
<dbReference type="Gene3D" id="2.40.50.90">
    <property type="match status" value="1"/>
</dbReference>
<dbReference type="SUPFAM" id="SSF50199">
    <property type="entry name" value="Staphylococcal nuclease"/>
    <property type="match status" value="1"/>
</dbReference>
<keyword evidence="2" id="KW-0732">Signal</keyword>
<protein>
    <recommendedName>
        <fullName evidence="5">GWxTD domain-containing protein</fullName>
    </recommendedName>
</protein>
<gene>
    <name evidence="3" type="ORF">HNQ64_002311</name>
</gene>
<dbReference type="InterPro" id="IPR035437">
    <property type="entry name" value="SNase_OB-fold_sf"/>
</dbReference>
<dbReference type="PROSITE" id="PS51257">
    <property type="entry name" value="PROKAR_LIPOPROTEIN"/>
    <property type="match status" value="1"/>
</dbReference>
<reference evidence="3 4" key="1">
    <citation type="submission" date="2020-08" db="EMBL/GenBank/DDBJ databases">
        <title>Genomic Encyclopedia of Type Strains, Phase IV (KMG-IV): sequencing the most valuable type-strain genomes for metagenomic binning, comparative biology and taxonomic classification.</title>
        <authorList>
            <person name="Goeker M."/>
        </authorList>
    </citation>
    <scope>NUCLEOTIDE SEQUENCE [LARGE SCALE GENOMIC DNA]</scope>
    <source>
        <strain evidence="3 4">DSM 12251</strain>
    </source>
</reference>
<evidence type="ECO:0000313" key="3">
    <source>
        <dbReference type="EMBL" id="MBB5038053.1"/>
    </source>
</evidence>
<dbReference type="AlphaFoldDB" id="A0A7W7YKU6"/>
<organism evidence="3 4">
    <name type="scientific">Prosthecobacter dejongeii</name>
    <dbReference type="NCBI Taxonomy" id="48465"/>
    <lineage>
        <taxon>Bacteria</taxon>
        <taxon>Pseudomonadati</taxon>
        <taxon>Verrucomicrobiota</taxon>
        <taxon>Verrucomicrobiia</taxon>
        <taxon>Verrucomicrobiales</taxon>
        <taxon>Verrucomicrobiaceae</taxon>
        <taxon>Prosthecobacter</taxon>
    </lineage>
</organism>
<comment type="caution">
    <text evidence="3">The sequence shown here is derived from an EMBL/GenBank/DDBJ whole genome shotgun (WGS) entry which is preliminary data.</text>
</comment>
<feature type="chain" id="PRO_5030982449" description="GWxTD domain-containing protein" evidence="2">
    <location>
        <begin position="29"/>
        <end position="501"/>
    </location>
</feature>
<evidence type="ECO:0000256" key="1">
    <source>
        <dbReference type="SAM" id="MobiDB-lite"/>
    </source>
</evidence>
<feature type="signal peptide" evidence="2">
    <location>
        <begin position="1"/>
        <end position="28"/>
    </location>
</feature>
<evidence type="ECO:0000313" key="4">
    <source>
        <dbReference type="Proteomes" id="UP000534294"/>
    </source>
</evidence>
<feature type="region of interest" description="Disordered" evidence="1">
    <location>
        <begin position="480"/>
        <end position="501"/>
    </location>
</feature>
<evidence type="ECO:0000256" key="2">
    <source>
        <dbReference type="SAM" id="SignalP"/>
    </source>
</evidence>
<dbReference type="RefSeq" id="WP_184208516.1">
    <property type="nucleotide sequence ID" value="NZ_JACHIF010000004.1"/>
</dbReference>
<proteinExistence type="predicted"/>
<evidence type="ECO:0008006" key="5">
    <source>
        <dbReference type="Google" id="ProtNLM"/>
    </source>
</evidence>
<sequence>MMTPPRPSYFLSLCLLAGGLACAASAWAQKPDPAPLAVTRAGFLRQIMADSQTLTDQYERALTKVEQELAEATDYEEARLVQQRRAELKALYPTNDTAQAQSLAFPLLPAQARFIGSAETRGDLITGWRTGGSGAEWANLRLSPGKYYLELEANLVELPSLPGTLVPGRSQPQESAVFEFLEVSLLAGAAENRRSFEVKLSHDDTTFEALKIGPVNFTRSPVTLRLTAASGYPGNLLRLRNLRLMPMTVEAPTITSPAPEGPSLDALKKSLHDALTTVQKPIVESYLENIRQLSASNPTLGDAADAEIKRLLKLMETSRGQAAGPLRLLGNNGGLNGFEDLDGARFIEDPANRGDRFVIDHEGRRLTIKLLWLLCAPLDEGDKDAAKTFTQHFRLGSNDITPLGRTAQEFTAGYLEGKALRILVRPGKNKDGTVNALVFLPEIGLYQNVLVDQGLAAVISPKDRRGMMENGLFDSLLEREKTARRQNPAPGAWSLSEDSQP</sequence>
<keyword evidence="4" id="KW-1185">Reference proteome</keyword>